<dbReference type="InterPro" id="IPR036388">
    <property type="entry name" value="WH-like_DNA-bd_sf"/>
</dbReference>
<proteinExistence type="predicted"/>
<feature type="region of interest" description="Disordered" evidence="3">
    <location>
        <begin position="32"/>
        <end position="82"/>
    </location>
</feature>
<feature type="region of interest" description="Disordered" evidence="3">
    <location>
        <begin position="283"/>
        <end position="302"/>
    </location>
</feature>
<dbReference type="InterPro" id="IPR045180">
    <property type="entry name" value="La_dom_prot"/>
</dbReference>
<name>A0A1L0BTZ8_9ASCO</name>
<dbReference type="Proteomes" id="UP000182259">
    <property type="component" value="Chromosome IV"/>
</dbReference>
<dbReference type="GO" id="GO:0005737">
    <property type="term" value="C:cytoplasm"/>
    <property type="evidence" value="ECO:0007669"/>
    <property type="project" value="UniProtKB-ARBA"/>
</dbReference>
<dbReference type="PROSITE" id="PS50961">
    <property type="entry name" value="HTH_LA"/>
    <property type="match status" value="1"/>
</dbReference>
<dbReference type="InterPro" id="IPR006630">
    <property type="entry name" value="La_HTH"/>
</dbReference>
<dbReference type="SUPFAM" id="SSF46785">
    <property type="entry name" value="Winged helix' DNA-binding domain"/>
    <property type="match status" value="1"/>
</dbReference>
<evidence type="ECO:0000259" key="4">
    <source>
        <dbReference type="PROSITE" id="PS50961"/>
    </source>
</evidence>
<organism evidence="5 6">
    <name type="scientific">Sungouiella intermedia</name>
    <dbReference type="NCBI Taxonomy" id="45354"/>
    <lineage>
        <taxon>Eukaryota</taxon>
        <taxon>Fungi</taxon>
        <taxon>Dikarya</taxon>
        <taxon>Ascomycota</taxon>
        <taxon>Saccharomycotina</taxon>
        <taxon>Pichiomycetes</taxon>
        <taxon>Metschnikowiaceae</taxon>
        <taxon>Sungouiella</taxon>
    </lineage>
</organism>
<protein>
    <submittedName>
        <fullName evidence="5">CIC11C00000001837</fullName>
    </submittedName>
</protein>
<dbReference type="EMBL" id="LT635767">
    <property type="protein sequence ID" value="SGZ54831.1"/>
    <property type="molecule type" value="Genomic_DNA"/>
</dbReference>
<dbReference type="CDD" id="cd07323">
    <property type="entry name" value="LAM"/>
    <property type="match status" value="1"/>
</dbReference>
<feature type="compositionally biased region" description="Polar residues" evidence="3">
    <location>
        <begin position="287"/>
        <end position="302"/>
    </location>
</feature>
<dbReference type="PANTHER" id="PTHR22792">
    <property type="entry name" value="LUPUS LA PROTEIN-RELATED"/>
    <property type="match status" value="1"/>
</dbReference>
<evidence type="ECO:0000313" key="6">
    <source>
        <dbReference type="Proteomes" id="UP000182259"/>
    </source>
</evidence>
<feature type="region of interest" description="Disordered" evidence="3">
    <location>
        <begin position="94"/>
        <end position="219"/>
    </location>
</feature>
<evidence type="ECO:0000313" key="5">
    <source>
        <dbReference type="EMBL" id="SGZ54831.1"/>
    </source>
</evidence>
<feature type="compositionally biased region" description="Basic residues" evidence="3">
    <location>
        <begin position="157"/>
        <end position="169"/>
    </location>
</feature>
<dbReference type="Pfam" id="PF05383">
    <property type="entry name" value="La"/>
    <property type="match status" value="1"/>
</dbReference>
<dbReference type="SMART" id="SM00715">
    <property type="entry name" value="LA"/>
    <property type="match status" value="1"/>
</dbReference>
<reference evidence="5 6" key="1">
    <citation type="submission" date="2016-10" db="EMBL/GenBank/DDBJ databases">
        <authorList>
            <person name="de Groot N.N."/>
        </authorList>
    </citation>
    <scope>NUCLEOTIDE SEQUENCE [LARGE SCALE GENOMIC DNA]</scope>
    <source>
        <strain evidence="5 6">PYCC 4715</strain>
    </source>
</reference>
<dbReference type="AlphaFoldDB" id="A0A1L0BTZ8"/>
<keyword evidence="1 2" id="KW-0694">RNA-binding</keyword>
<evidence type="ECO:0000256" key="2">
    <source>
        <dbReference type="PROSITE-ProRule" id="PRU00332"/>
    </source>
</evidence>
<feature type="region of interest" description="Disordered" evidence="3">
    <location>
        <begin position="243"/>
        <end position="264"/>
    </location>
</feature>
<feature type="compositionally biased region" description="Low complexity" evidence="3">
    <location>
        <begin position="55"/>
        <end position="66"/>
    </location>
</feature>
<evidence type="ECO:0000256" key="1">
    <source>
        <dbReference type="ARBA" id="ARBA00022884"/>
    </source>
</evidence>
<sequence length="465" mass="51697">MASTISYANVAATGTSKSDSNLDVLDVVSDISSSNEVVSPTSEAPVQESDKSEVSEVSELTESATTPAPAQKKEKKVLAPAPVPTKSVWGAASLEQNTANVDEHKWPTPDKVPQLEQTTPSKAAKFIKPNKWVPINAKVVLPSPRNHLQGAAGNQQKNKRKNKTQKKKTPTSSSDDSIIKKDDKEKSDSEVTSETSNGELEAESPEGEQGANGQLHNYNYQNDGYQRLRYNNQNTSQKNLKKFTQNGHSQNGKSTQHQQPRPGFYPQFVPSQYQNYTGGRQFKPNVANGSQYRRSNSNTNIPNGYAENYNVMGGNYLPHIPHHPQAMMGMPFGSPVPVQIPPPISPKQNPQQALTQQIDYYFSLENLIRDVFLRKNMGTEGWVELDLVLNFKRIKIIVNGIHNAIEETDPEKRAKELDTSILHAVQQCQNVEIGYLNGKEHDNATATEVQLRVKNNFEQWLLPDN</sequence>
<accession>A0A1L0BTZ8</accession>
<dbReference type="GO" id="GO:0003723">
    <property type="term" value="F:RNA binding"/>
    <property type="evidence" value="ECO:0007669"/>
    <property type="project" value="UniProtKB-UniRule"/>
</dbReference>
<feature type="compositionally biased region" description="Basic and acidic residues" evidence="3">
    <location>
        <begin position="177"/>
        <end position="189"/>
    </location>
</feature>
<dbReference type="InterPro" id="IPR036390">
    <property type="entry name" value="WH_DNA-bd_sf"/>
</dbReference>
<dbReference type="Gene3D" id="1.10.10.10">
    <property type="entry name" value="Winged helix-like DNA-binding domain superfamily/Winged helix DNA-binding domain"/>
    <property type="match status" value="1"/>
</dbReference>
<dbReference type="PANTHER" id="PTHR22792:SF132">
    <property type="entry name" value="LA-RELATED PROTEIN 1"/>
    <property type="match status" value="1"/>
</dbReference>
<feature type="domain" description="HTH La-type RNA-binding" evidence="4">
    <location>
        <begin position="344"/>
        <end position="450"/>
    </location>
</feature>
<evidence type="ECO:0000256" key="3">
    <source>
        <dbReference type="SAM" id="MobiDB-lite"/>
    </source>
</evidence>
<gene>
    <name evidence="5" type="ORF">SAMEA4029009_CIC11G00000001837</name>
</gene>
<feature type="compositionally biased region" description="Polar residues" evidence="3">
    <location>
        <begin position="243"/>
        <end position="259"/>
    </location>
</feature>